<comment type="caution">
    <text evidence="5">The sequence shown here is derived from an EMBL/GenBank/DDBJ whole genome shotgun (WGS) entry which is preliminary data.</text>
</comment>
<dbReference type="Gene3D" id="3.40.50.2300">
    <property type="match status" value="2"/>
</dbReference>
<dbReference type="SMART" id="SM00354">
    <property type="entry name" value="HTH_LACI"/>
    <property type="match status" value="1"/>
</dbReference>
<dbReference type="EMBL" id="BAAAPL010000002">
    <property type="protein sequence ID" value="GAA1700789.1"/>
    <property type="molecule type" value="Genomic_DNA"/>
</dbReference>
<dbReference type="GO" id="GO:0003677">
    <property type="term" value="F:DNA binding"/>
    <property type="evidence" value="ECO:0007669"/>
    <property type="project" value="UniProtKB-KW"/>
</dbReference>
<keyword evidence="6" id="KW-1185">Reference proteome</keyword>
<evidence type="ECO:0000313" key="5">
    <source>
        <dbReference type="EMBL" id="GAA1700789.1"/>
    </source>
</evidence>
<dbReference type="PROSITE" id="PS50932">
    <property type="entry name" value="HTH_LACI_2"/>
    <property type="match status" value="1"/>
</dbReference>
<organism evidence="5 6">
    <name type="scientific">Microbacterium sediminicola</name>
    <dbReference type="NCBI Taxonomy" id="415210"/>
    <lineage>
        <taxon>Bacteria</taxon>
        <taxon>Bacillati</taxon>
        <taxon>Actinomycetota</taxon>
        <taxon>Actinomycetes</taxon>
        <taxon>Micrococcales</taxon>
        <taxon>Microbacteriaceae</taxon>
        <taxon>Microbacterium</taxon>
    </lineage>
</organism>
<dbReference type="CDD" id="cd01392">
    <property type="entry name" value="HTH_LacI"/>
    <property type="match status" value="1"/>
</dbReference>
<evidence type="ECO:0000259" key="4">
    <source>
        <dbReference type="PROSITE" id="PS50932"/>
    </source>
</evidence>
<dbReference type="InterPro" id="IPR010982">
    <property type="entry name" value="Lambda_DNA-bd_dom_sf"/>
</dbReference>
<dbReference type="InterPro" id="IPR028082">
    <property type="entry name" value="Peripla_BP_I"/>
</dbReference>
<dbReference type="PANTHER" id="PTHR30146:SF153">
    <property type="entry name" value="LACTOSE OPERON REPRESSOR"/>
    <property type="match status" value="1"/>
</dbReference>
<evidence type="ECO:0000256" key="1">
    <source>
        <dbReference type="ARBA" id="ARBA00023015"/>
    </source>
</evidence>
<dbReference type="CDD" id="cd01574">
    <property type="entry name" value="PBP1_LacI"/>
    <property type="match status" value="1"/>
</dbReference>
<sequence length="335" mass="35927">MADVARLAGVSGQTVSRVANEVENVDPATRARVLAAMREVGYRPNRAARALRSGRFGSIGVIMFSLSSYGNTRSLEAIATGAASAGYSITLIPLASASPMAVAAAFARLSEHAVDGVVIIMEAHYLHDSQVELPTDLPIVVLDSSGQYPYPIIDTDQAQGARLATQHLLDLGHDTVWHVSGPAVSFSATRRRDSWRATLEAAGARVPEVLRGDWSANSGYDAGCILAERDDVTAVFASNDEMALGVLRAFREHGIRVPEDRSVVGFDDMRESANFSPPLTTIHQNFERVGIRALEALVHEIETGDTSERIIVPTQLVQRASTAPPPARPGRVARP</sequence>
<dbReference type="Proteomes" id="UP001501690">
    <property type="component" value="Unassembled WGS sequence"/>
</dbReference>
<dbReference type="Pfam" id="PF00356">
    <property type="entry name" value="LacI"/>
    <property type="match status" value="1"/>
</dbReference>
<dbReference type="Pfam" id="PF13377">
    <property type="entry name" value="Peripla_BP_3"/>
    <property type="match status" value="1"/>
</dbReference>
<evidence type="ECO:0000256" key="2">
    <source>
        <dbReference type="ARBA" id="ARBA00023125"/>
    </source>
</evidence>
<dbReference type="SUPFAM" id="SSF53822">
    <property type="entry name" value="Periplasmic binding protein-like I"/>
    <property type="match status" value="1"/>
</dbReference>
<keyword evidence="3" id="KW-0804">Transcription</keyword>
<evidence type="ECO:0000313" key="6">
    <source>
        <dbReference type="Proteomes" id="UP001501690"/>
    </source>
</evidence>
<dbReference type="InterPro" id="IPR000843">
    <property type="entry name" value="HTH_LacI"/>
</dbReference>
<keyword evidence="1" id="KW-0805">Transcription regulation</keyword>
<evidence type="ECO:0000256" key="3">
    <source>
        <dbReference type="ARBA" id="ARBA00023163"/>
    </source>
</evidence>
<reference evidence="5 6" key="1">
    <citation type="journal article" date="2019" name="Int. J. Syst. Evol. Microbiol.">
        <title>The Global Catalogue of Microorganisms (GCM) 10K type strain sequencing project: providing services to taxonomists for standard genome sequencing and annotation.</title>
        <authorList>
            <consortium name="The Broad Institute Genomics Platform"/>
            <consortium name="The Broad Institute Genome Sequencing Center for Infectious Disease"/>
            <person name="Wu L."/>
            <person name="Ma J."/>
        </authorList>
    </citation>
    <scope>NUCLEOTIDE SEQUENCE [LARGE SCALE GENOMIC DNA]</scope>
    <source>
        <strain evidence="5 6">JCM 15577</strain>
    </source>
</reference>
<accession>A0ABN2I960</accession>
<keyword evidence="2 5" id="KW-0238">DNA-binding</keyword>
<dbReference type="SUPFAM" id="SSF47413">
    <property type="entry name" value="lambda repressor-like DNA-binding domains"/>
    <property type="match status" value="1"/>
</dbReference>
<dbReference type="Gene3D" id="1.10.260.40">
    <property type="entry name" value="lambda repressor-like DNA-binding domains"/>
    <property type="match status" value="1"/>
</dbReference>
<dbReference type="RefSeq" id="WP_425561189.1">
    <property type="nucleotide sequence ID" value="NZ_BAAAPL010000002.1"/>
</dbReference>
<dbReference type="PANTHER" id="PTHR30146">
    <property type="entry name" value="LACI-RELATED TRANSCRIPTIONAL REPRESSOR"/>
    <property type="match status" value="1"/>
</dbReference>
<gene>
    <name evidence="5" type="ORF">GCM10009808_18120</name>
</gene>
<name>A0ABN2I960_9MICO</name>
<dbReference type="InterPro" id="IPR046335">
    <property type="entry name" value="LacI/GalR-like_sensor"/>
</dbReference>
<proteinExistence type="predicted"/>
<feature type="domain" description="HTH lacI-type" evidence="4">
    <location>
        <begin position="1"/>
        <end position="53"/>
    </location>
</feature>
<protein>
    <submittedName>
        <fullName evidence="5">LacI family DNA-binding transcriptional regulator</fullName>
    </submittedName>
</protein>